<comment type="catalytic activity">
    <reaction evidence="7 8">
        <text>RNA(n) + a ribonucleoside 5'-triphosphate = RNA(n+1) + diphosphate</text>
        <dbReference type="Rhea" id="RHEA:21248"/>
        <dbReference type="Rhea" id="RHEA-COMP:14527"/>
        <dbReference type="Rhea" id="RHEA-COMP:17342"/>
        <dbReference type="ChEBI" id="CHEBI:33019"/>
        <dbReference type="ChEBI" id="CHEBI:61557"/>
        <dbReference type="ChEBI" id="CHEBI:140395"/>
        <dbReference type="EC" id="2.7.7.48"/>
    </reaction>
</comment>
<organism evidence="11 12">
    <name type="scientific">Caerostris darwini</name>
    <dbReference type="NCBI Taxonomy" id="1538125"/>
    <lineage>
        <taxon>Eukaryota</taxon>
        <taxon>Metazoa</taxon>
        <taxon>Ecdysozoa</taxon>
        <taxon>Arthropoda</taxon>
        <taxon>Chelicerata</taxon>
        <taxon>Arachnida</taxon>
        <taxon>Araneae</taxon>
        <taxon>Araneomorphae</taxon>
        <taxon>Entelegynae</taxon>
        <taxon>Araneoidea</taxon>
        <taxon>Araneidae</taxon>
        <taxon>Caerostris</taxon>
    </lineage>
</organism>
<evidence type="ECO:0000256" key="3">
    <source>
        <dbReference type="ARBA" id="ARBA00022679"/>
    </source>
</evidence>
<evidence type="ECO:0000256" key="8">
    <source>
        <dbReference type="RuleBase" id="RU363098"/>
    </source>
</evidence>
<dbReference type="PANTHER" id="PTHR23079:SF55">
    <property type="entry name" value="RNA-DIRECTED RNA POLYMERASE"/>
    <property type="match status" value="1"/>
</dbReference>
<evidence type="ECO:0000256" key="4">
    <source>
        <dbReference type="ARBA" id="ARBA00022695"/>
    </source>
</evidence>
<keyword evidence="5 8" id="KW-0694">RNA-binding</keyword>
<keyword evidence="4 8" id="KW-0548">Nucleotidyltransferase</keyword>
<dbReference type="Proteomes" id="UP001054837">
    <property type="component" value="Unassembled WGS sequence"/>
</dbReference>
<dbReference type="EMBL" id="BPLQ01012170">
    <property type="protein sequence ID" value="GIY63297.1"/>
    <property type="molecule type" value="Genomic_DNA"/>
</dbReference>
<evidence type="ECO:0000259" key="9">
    <source>
        <dbReference type="Pfam" id="PF05183"/>
    </source>
</evidence>
<gene>
    <name evidence="11" type="primary">RDR1</name>
    <name evidence="11" type="ORF">CDAR_272361</name>
</gene>
<comment type="caution">
    <text evidence="11">The sequence shown here is derived from an EMBL/GenBank/DDBJ whole genome shotgun (WGS) entry which is preliminary data.</text>
</comment>
<protein>
    <recommendedName>
        <fullName evidence="8">RNA-dependent RNA polymerase</fullName>
        <ecNumber evidence="8">2.7.7.48</ecNumber>
    </recommendedName>
</protein>
<comment type="similarity">
    <text evidence="1 8">Belongs to the RdRP family.</text>
</comment>
<dbReference type="GO" id="GO:0030422">
    <property type="term" value="P:siRNA processing"/>
    <property type="evidence" value="ECO:0007669"/>
    <property type="project" value="TreeGrafter"/>
</dbReference>
<evidence type="ECO:0000256" key="5">
    <source>
        <dbReference type="ARBA" id="ARBA00022884"/>
    </source>
</evidence>
<proteinExistence type="inferred from homology"/>
<evidence type="ECO:0000259" key="10">
    <source>
        <dbReference type="Pfam" id="PF26253"/>
    </source>
</evidence>
<keyword evidence="3 8" id="KW-0808">Transferase</keyword>
<dbReference type="PANTHER" id="PTHR23079">
    <property type="entry name" value="RNA-DEPENDENT RNA POLYMERASE"/>
    <property type="match status" value="1"/>
</dbReference>
<feature type="domain" description="RDRP C-terminal head" evidence="10">
    <location>
        <begin position="1045"/>
        <end position="1185"/>
    </location>
</feature>
<dbReference type="Pfam" id="PF26253">
    <property type="entry name" value="RdRP_head"/>
    <property type="match status" value="1"/>
</dbReference>
<dbReference type="InterPro" id="IPR007855">
    <property type="entry name" value="RDRP"/>
</dbReference>
<dbReference type="Pfam" id="PF05183">
    <property type="entry name" value="RdRP"/>
    <property type="match status" value="1"/>
</dbReference>
<evidence type="ECO:0000313" key="12">
    <source>
        <dbReference type="Proteomes" id="UP001054837"/>
    </source>
</evidence>
<dbReference type="GO" id="GO:0003968">
    <property type="term" value="F:RNA-directed RNA polymerase activity"/>
    <property type="evidence" value="ECO:0007669"/>
    <property type="project" value="UniProtKB-KW"/>
</dbReference>
<keyword evidence="2 8" id="KW-0696">RNA-directed RNA polymerase</keyword>
<evidence type="ECO:0000256" key="2">
    <source>
        <dbReference type="ARBA" id="ARBA00022484"/>
    </source>
</evidence>
<name>A0AAV4UZL9_9ARAC</name>
<dbReference type="EC" id="2.7.7.48" evidence="8"/>
<sequence length="1457" mass="167652">MSEVKLKYTVRFMDDGTQVPEFVSEANKFFNNLTQSKFTYSVISEKVKKYSDEFNCDNLYEIVFSLTCTNVQKDSDIDSFTSAISREWCDNSRNNHYLQWLMPERSNSFSTSHKSHCGNAKASEFAFGTIPDMKHFVQCYAFQQRGSTSSILCSFSHLQRHFIVYVSNTHRSSCIHTGEMGHKMKINYDSLIRIVANVDTSKTAAELYLHMEHPPLIYVTHADKKKFEVASNTPENNLGQCRRISKAKEMEYSSDKFERTFSLGCKCNHTLCESRIKMGKAPVLKLVIEDKFQARLLINQLILRHAKKTEICITSLNTIKIQDSLRDFKKFPSFQSNYENVDPDIHQFNCDYAWRSLNSKSFFVFHQIKIMSQNNVNYTTDLLNELVSCANQNPSAVAKALFDLSDMVDKGVMFVFQTTFIKKFNYFCNFIDLIQLPKGMCYVRRVVITPSKVIFMRPYEHFDNRIIRRFDVEYMLRVSFQDDNFEKLTYAVQYNSNKELITSKVVGDILMSGITIGSRCYEILASSSSQLREHGLWMYAADKNGNTAATIRTWMGDFSSIKNVPKYMARMGQCLSTTEEGVQVCLDVNSEIPDEDFKSRNGRYIFSDGIGIVSKSLADNVRLALKKNRGLEEDEPLFYEPSAFQIRYKGCKGMVVEHSKLRGQPITGPAIVIRPSMVKFKCKTSDQLEIVKTSAPRKLFLNKHLITILEQMGIQKETFLDLQSDMMLSLLDSLIIESNAADFLRHTIGMDFPFKDLHEAGVCLTNEPFFRLLLLSVFKSFAAKLRSSMRIAIPEKYGRNMMGVIDETRTLNYGEVFVQYSVSTTYPNSSLKILKGPVIVTKNPSLHPGDVRRLKAVDVEALHHIKDCIVFPARGKRPHPDEMAGSDLDGDEYVVLWHKDLIFKRNNFNPMDYPVYEESSNSHIGIEDMVNFFCEYIQNDCIGSFAHAHLMWADKLKNGIFSPKCMHIAEQYPYVLDFAKHGTTRYLKKSERPDQYPDFMQKGLSGNTYYSKRALGSLYRASRVLDACSSKISLSSSFELEALPLDSDLIYPGWEKYELSAEKHRQTYLKSITQVLRKYNIKSEAEAFSGFVDLKHAKKWRQEKSDAVKVIRSYMRNIMQTYRYIFLKEVQEEIEENDLSEEESNVRKYQRASAWYMVVYSGETKSPLSFPWILSDVLTKIKRHRNGQMPLKSNFLLDIDSDIEVCFSSGALKYDQLDSREACKCVYLSVSILYEWISKSRLNFSSNGMKSTCNSCFKRIVDYFRSNSGLYCCSASSRELCNCSEMCSPAKFILEFMKYFVKKTSSTIGECAENCDGFVPQNLQELALQTLSFLAITRDINYLGLDFNSKNFTSRTLAEETSNVLFEEGEPLRIPVKTEVLKNIIEYNREDVMEYLKKKSGVQHIVLQPESDLHDNLCIIVNSSGKIWQRWNLEVILLDPDFTEKIENALKENCPVE</sequence>
<accession>A0AAV4UZL9</accession>
<dbReference type="InterPro" id="IPR058752">
    <property type="entry name" value="RDRP_C_head"/>
</dbReference>
<evidence type="ECO:0000256" key="6">
    <source>
        <dbReference type="ARBA" id="ARBA00023158"/>
    </source>
</evidence>
<evidence type="ECO:0000256" key="1">
    <source>
        <dbReference type="ARBA" id="ARBA00005762"/>
    </source>
</evidence>
<feature type="domain" description="RDRP core" evidence="9">
    <location>
        <begin position="448"/>
        <end position="1021"/>
    </location>
</feature>
<dbReference type="GO" id="GO:0003723">
    <property type="term" value="F:RNA binding"/>
    <property type="evidence" value="ECO:0007669"/>
    <property type="project" value="UniProtKB-KW"/>
</dbReference>
<reference evidence="11 12" key="1">
    <citation type="submission" date="2021-06" db="EMBL/GenBank/DDBJ databases">
        <title>Caerostris darwini draft genome.</title>
        <authorList>
            <person name="Kono N."/>
            <person name="Arakawa K."/>
        </authorList>
    </citation>
    <scope>NUCLEOTIDE SEQUENCE [LARGE SCALE GENOMIC DNA]</scope>
</reference>
<keyword evidence="12" id="KW-1185">Reference proteome</keyword>
<keyword evidence="6" id="KW-0943">RNA-mediated gene silencing</keyword>
<evidence type="ECO:0000313" key="11">
    <source>
        <dbReference type="EMBL" id="GIY63297.1"/>
    </source>
</evidence>
<dbReference type="GO" id="GO:0031380">
    <property type="term" value="C:nuclear RNA-directed RNA polymerase complex"/>
    <property type="evidence" value="ECO:0007669"/>
    <property type="project" value="TreeGrafter"/>
</dbReference>
<evidence type="ECO:0000256" key="7">
    <source>
        <dbReference type="ARBA" id="ARBA00048744"/>
    </source>
</evidence>
<dbReference type="InterPro" id="IPR057596">
    <property type="entry name" value="RDRP_core"/>
</dbReference>